<evidence type="ECO:0000313" key="3">
    <source>
        <dbReference type="EMBL" id="PSR73381.1"/>
    </source>
</evidence>
<feature type="region of interest" description="Disordered" evidence="1">
    <location>
        <begin position="1"/>
        <end position="35"/>
    </location>
</feature>
<dbReference type="STRING" id="98765.A0A2R6NLY5"/>
<reference evidence="3 4" key="1">
    <citation type="submission" date="2018-02" db="EMBL/GenBank/DDBJ databases">
        <title>Genome sequence of the basidiomycete white-rot fungus Phlebia centrifuga.</title>
        <authorList>
            <person name="Granchi Z."/>
            <person name="Peng M."/>
            <person name="de Vries R.P."/>
            <person name="Hilden K."/>
            <person name="Makela M.R."/>
            <person name="Grigoriev I."/>
            <person name="Riley R."/>
        </authorList>
    </citation>
    <scope>NUCLEOTIDE SEQUENCE [LARGE SCALE GENOMIC DNA]</scope>
    <source>
        <strain evidence="3 4">FBCC195</strain>
    </source>
</reference>
<feature type="transmembrane region" description="Helical" evidence="2">
    <location>
        <begin position="56"/>
        <end position="74"/>
    </location>
</feature>
<dbReference type="EMBL" id="MLYV02001076">
    <property type="protein sequence ID" value="PSR73381.1"/>
    <property type="molecule type" value="Genomic_DNA"/>
</dbReference>
<evidence type="ECO:0000256" key="2">
    <source>
        <dbReference type="SAM" id="Phobius"/>
    </source>
</evidence>
<accession>A0A2R6NLY5</accession>
<evidence type="ECO:0000256" key="1">
    <source>
        <dbReference type="SAM" id="MobiDB-lite"/>
    </source>
</evidence>
<name>A0A2R6NLY5_9APHY</name>
<keyword evidence="2" id="KW-0812">Transmembrane</keyword>
<evidence type="ECO:0000313" key="4">
    <source>
        <dbReference type="Proteomes" id="UP000186601"/>
    </source>
</evidence>
<sequence>MERARSDTESLLSSPTPTYYAAPGGSHSCGKKSDQASTCTLSASGGATYTLTGGGLLGSICALLLLVIITLQVLNTLQVPTRDPDLAEHERIHREWDKEIRGHEETRVKWKEEKMLWEGEHEETRVKWEEEKRLWEGEREKTRIKWKKEKMFWEREHEKTRVAWKEEKMFWEGEHRKWSVWKQQWEVDHQRHEKDRKLWEEERAHWLGLLWDTPRDEEHCAAYNTRGYTARMNPMLACKSAPIVIHNETMTPSWCEATSNEIVGHFTVNSDQPACRPYWDKWYDKGCIEGGMRRVESRLWDLKDGDDWQRMYDTTPARVNGIAFSHPTRCESRGWIYGMVGMFEYPDTSCGWNPMGNISDVEQPPVNTL</sequence>
<protein>
    <submittedName>
        <fullName evidence="3">Uncharacterized protein</fullName>
    </submittedName>
</protein>
<dbReference type="AlphaFoldDB" id="A0A2R6NLY5"/>
<comment type="caution">
    <text evidence="3">The sequence shown here is derived from an EMBL/GenBank/DDBJ whole genome shotgun (WGS) entry which is preliminary data.</text>
</comment>
<proteinExistence type="predicted"/>
<keyword evidence="2" id="KW-1133">Transmembrane helix</keyword>
<dbReference type="Proteomes" id="UP000186601">
    <property type="component" value="Unassembled WGS sequence"/>
</dbReference>
<keyword evidence="4" id="KW-1185">Reference proteome</keyword>
<dbReference type="OrthoDB" id="3153758at2759"/>
<keyword evidence="2" id="KW-0472">Membrane</keyword>
<gene>
    <name evidence="3" type="ORF">PHLCEN_2v10673</name>
</gene>
<organism evidence="3 4">
    <name type="scientific">Hermanssonia centrifuga</name>
    <dbReference type="NCBI Taxonomy" id="98765"/>
    <lineage>
        <taxon>Eukaryota</taxon>
        <taxon>Fungi</taxon>
        <taxon>Dikarya</taxon>
        <taxon>Basidiomycota</taxon>
        <taxon>Agaricomycotina</taxon>
        <taxon>Agaricomycetes</taxon>
        <taxon>Polyporales</taxon>
        <taxon>Meruliaceae</taxon>
        <taxon>Hermanssonia</taxon>
    </lineage>
</organism>